<evidence type="ECO:0000256" key="1">
    <source>
        <dbReference type="SAM" id="MobiDB-lite"/>
    </source>
</evidence>
<keyword evidence="3" id="KW-1185">Reference proteome</keyword>
<dbReference type="AlphaFoldDB" id="A0A3M7SBZ0"/>
<dbReference type="EMBL" id="REGN01001667">
    <property type="protein sequence ID" value="RNA33239.1"/>
    <property type="molecule type" value="Genomic_DNA"/>
</dbReference>
<feature type="region of interest" description="Disordered" evidence="1">
    <location>
        <begin position="81"/>
        <end position="121"/>
    </location>
</feature>
<dbReference type="Proteomes" id="UP000276133">
    <property type="component" value="Unassembled WGS sequence"/>
</dbReference>
<evidence type="ECO:0000313" key="2">
    <source>
        <dbReference type="EMBL" id="RNA33239.1"/>
    </source>
</evidence>
<gene>
    <name evidence="2" type="ORF">BpHYR1_014242</name>
</gene>
<organism evidence="2 3">
    <name type="scientific">Brachionus plicatilis</name>
    <name type="common">Marine rotifer</name>
    <name type="synonym">Brachionus muelleri</name>
    <dbReference type="NCBI Taxonomy" id="10195"/>
    <lineage>
        <taxon>Eukaryota</taxon>
        <taxon>Metazoa</taxon>
        <taxon>Spiralia</taxon>
        <taxon>Gnathifera</taxon>
        <taxon>Rotifera</taxon>
        <taxon>Eurotatoria</taxon>
        <taxon>Monogononta</taxon>
        <taxon>Pseudotrocha</taxon>
        <taxon>Ploima</taxon>
        <taxon>Brachionidae</taxon>
        <taxon>Brachionus</taxon>
    </lineage>
</organism>
<proteinExistence type="predicted"/>
<protein>
    <submittedName>
        <fullName evidence="2">Uncharacterized protein</fullName>
    </submittedName>
</protein>
<evidence type="ECO:0000313" key="3">
    <source>
        <dbReference type="Proteomes" id="UP000276133"/>
    </source>
</evidence>
<reference evidence="2 3" key="1">
    <citation type="journal article" date="2018" name="Sci. Rep.">
        <title>Genomic signatures of local adaptation to the degree of environmental predictability in rotifers.</title>
        <authorList>
            <person name="Franch-Gras L."/>
            <person name="Hahn C."/>
            <person name="Garcia-Roger E.M."/>
            <person name="Carmona M.J."/>
            <person name="Serra M."/>
            <person name="Gomez A."/>
        </authorList>
    </citation>
    <scope>NUCLEOTIDE SEQUENCE [LARGE SCALE GENOMIC DNA]</scope>
    <source>
        <strain evidence="2">HYR1</strain>
    </source>
</reference>
<accession>A0A3M7SBZ0</accession>
<comment type="caution">
    <text evidence="2">The sequence shown here is derived from an EMBL/GenBank/DDBJ whole genome shotgun (WGS) entry which is preliminary data.</text>
</comment>
<feature type="compositionally biased region" description="Acidic residues" evidence="1">
    <location>
        <begin position="96"/>
        <end position="107"/>
    </location>
</feature>
<sequence length="186" mass="21922">MGTSLFIYSTDLFLWFYQNLRKFTKILVNLPELTDFTYIYFNLICPSVSIKRHELNDDLTADDDDNENLKIADEDVNTDSTSITFREKRNDPYSSDLDDEFDSENDPNIDVRSHRSQTQQDDKDIIFSEHEDHIVDKTQIMKLKKIFKDFKSFKIFSQNFNDKLPKKASKPSSWAFSVAIKNKKHN</sequence>
<name>A0A3M7SBZ0_BRAPC</name>